<dbReference type="InterPro" id="IPR006574">
    <property type="entry name" value="PRY"/>
</dbReference>
<feature type="domain" description="B30.2/SPRY" evidence="1">
    <location>
        <begin position="1"/>
        <end position="98"/>
    </location>
</feature>
<dbReference type="InterPro" id="IPR013320">
    <property type="entry name" value="ConA-like_dom_sf"/>
</dbReference>
<dbReference type="PRINTS" id="PR01407">
    <property type="entry name" value="BUTYPHLNCDUF"/>
</dbReference>
<dbReference type="AlphaFoldDB" id="A0ABD0QSU5"/>
<dbReference type="InterPro" id="IPR050143">
    <property type="entry name" value="TRIM/RBCC"/>
</dbReference>
<feature type="non-terminal residue" evidence="2">
    <location>
        <position position="1"/>
    </location>
</feature>
<evidence type="ECO:0000313" key="3">
    <source>
        <dbReference type="Proteomes" id="UP001529510"/>
    </source>
</evidence>
<evidence type="ECO:0000313" key="2">
    <source>
        <dbReference type="EMBL" id="KAL0189257.1"/>
    </source>
</evidence>
<dbReference type="InterPro" id="IPR003879">
    <property type="entry name" value="Butyrophylin_SPRY"/>
</dbReference>
<dbReference type="PANTHER" id="PTHR24103">
    <property type="entry name" value="E3 UBIQUITIN-PROTEIN LIGASE TRIM"/>
    <property type="match status" value="1"/>
</dbReference>
<protein>
    <recommendedName>
        <fullName evidence="1">B30.2/SPRY domain-containing protein</fullName>
    </recommendedName>
</protein>
<feature type="non-terminal residue" evidence="2">
    <location>
        <position position="98"/>
    </location>
</feature>
<dbReference type="PROSITE" id="PS50188">
    <property type="entry name" value="B302_SPRY"/>
    <property type="match status" value="1"/>
</dbReference>
<dbReference type="Proteomes" id="UP001529510">
    <property type="component" value="Unassembled WGS sequence"/>
</dbReference>
<dbReference type="Pfam" id="PF13765">
    <property type="entry name" value="PRY"/>
    <property type="match status" value="1"/>
</dbReference>
<gene>
    <name evidence="2" type="ORF">M9458_016356</name>
</gene>
<name>A0ABD0QSU5_CIRMR</name>
<organism evidence="2 3">
    <name type="scientific">Cirrhinus mrigala</name>
    <name type="common">Mrigala</name>
    <dbReference type="NCBI Taxonomy" id="683832"/>
    <lineage>
        <taxon>Eukaryota</taxon>
        <taxon>Metazoa</taxon>
        <taxon>Chordata</taxon>
        <taxon>Craniata</taxon>
        <taxon>Vertebrata</taxon>
        <taxon>Euteleostomi</taxon>
        <taxon>Actinopterygii</taxon>
        <taxon>Neopterygii</taxon>
        <taxon>Teleostei</taxon>
        <taxon>Ostariophysi</taxon>
        <taxon>Cypriniformes</taxon>
        <taxon>Cyprinidae</taxon>
        <taxon>Labeoninae</taxon>
        <taxon>Labeonini</taxon>
        <taxon>Cirrhinus</taxon>
    </lineage>
</organism>
<dbReference type="Gene3D" id="2.60.120.920">
    <property type="match status" value="1"/>
</dbReference>
<dbReference type="Pfam" id="PF00622">
    <property type="entry name" value="SPRY"/>
    <property type="match status" value="1"/>
</dbReference>
<dbReference type="SUPFAM" id="SSF49899">
    <property type="entry name" value="Concanavalin A-like lectins/glucanases"/>
    <property type="match status" value="1"/>
</dbReference>
<keyword evidence="3" id="KW-1185">Reference proteome</keyword>
<comment type="caution">
    <text evidence="2">The sequence shown here is derived from an EMBL/GenBank/DDBJ whole genome shotgun (WGS) entry which is preliminary data.</text>
</comment>
<sequence length="98" mass="10943">NVTMDPDTAHPKLFLSEDDKKAGCGETRQVVPESPWRFDTCPSVLGKEGFSSGKFYFEVQVKGKTDWDLGVAVESVKRKGVITLSPRNGLWTLWLRNG</sequence>
<proteinExistence type="predicted"/>
<dbReference type="InterPro" id="IPR043136">
    <property type="entry name" value="B30.2/SPRY_sf"/>
</dbReference>
<dbReference type="InterPro" id="IPR001870">
    <property type="entry name" value="B30.2/SPRY"/>
</dbReference>
<dbReference type="EMBL" id="JAMKFB020000007">
    <property type="protein sequence ID" value="KAL0189257.1"/>
    <property type="molecule type" value="Genomic_DNA"/>
</dbReference>
<dbReference type="SMART" id="SM00589">
    <property type="entry name" value="PRY"/>
    <property type="match status" value="1"/>
</dbReference>
<evidence type="ECO:0000259" key="1">
    <source>
        <dbReference type="PROSITE" id="PS50188"/>
    </source>
</evidence>
<accession>A0ABD0QSU5</accession>
<dbReference type="InterPro" id="IPR003877">
    <property type="entry name" value="SPRY_dom"/>
</dbReference>
<reference evidence="2 3" key="1">
    <citation type="submission" date="2024-05" db="EMBL/GenBank/DDBJ databases">
        <title>Genome sequencing and assembly of Indian major carp, Cirrhinus mrigala (Hamilton, 1822).</title>
        <authorList>
            <person name="Mohindra V."/>
            <person name="Chowdhury L.M."/>
            <person name="Lal K."/>
            <person name="Jena J.K."/>
        </authorList>
    </citation>
    <scope>NUCLEOTIDE SEQUENCE [LARGE SCALE GENOMIC DNA]</scope>
    <source>
        <strain evidence="2">CM1030</strain>
        <tissue evidence="2">Blood</tissue>
    </source>
</reference>